<evidence type="ECO:0000256" key="6">
    <source>
        <dbReference type="ARBA" id="ARBA00022741"/>
    </source>
</evidence>
<keyword evidence="16" id="KW-0862">Zinc</keyword>
<dbReference type="SMART" id="SM00343">
    <property type="entry name" value="ZnF_C2HC"/>
    <property type="match status" value="2"/>
</dbReference>
<comment type="function">
    <text evidence="1">The aspartyl protease (PR) mediates the proteolytic cleavages of the Gag and Gag-Pol polyproteins after assembly of the VLP.</text>
</comment>
<dbReference type="GO" id="GO:0008270">
    <property type="term" value="F:zinc ion binding"/>
    <property type="evidence" value="ECO:0007669"/>
    <property type="project" value="UniProtKB-KW"/>
</dbReference>
<evidence type="ECO:0000256" key="1">
    <source>
        <dbReference type="ARBA" id="ARBA00002180"/>
    </source>
</evidence>
<dbReference type="SUPFAM" id="SSF57756">
    <property type="entry name" value="Retrovirus zinc finger-like domains"/>
    <property type="match status" value="2"/>
</dbReference>
<dbReference type="InterPro" id="IPR036875">
    <property type="entry name" value="Znf_CCHC_sf"/>
</dbReference>
<evidence type="ECO:0000256" key="7">
    <source>
        <dbReference type="ARBA" id="ARBA00022759"/>
    </source>
</evidence>
<accession>A0A085N1M5</accession>
<keyword evidence="15" id="KW-0233">DNA recombination</keyword>
<dbReference type="PROSITE" id="PS50158">
    <property type="entry name" value="ZF_CCHC"/>
    <property type="match status" value="2"/>
</dbReference>
<keyword evidence="3" id="KW-0645">Protease</keyword>
<reference evidence="19" key="1">
    <citation type="journal article" date="2014" name="Nat. Genet.">
        <title>Genome and transcriptome of the porcine whipworm Trichuris suis.</title>
        <authorList>
            <person name="Jex A.R."/>
            <person name="Nejsum P."/>
            <person name="Schwarz E.M."/>
            <person name="Hu L."/>
            <person name="Young N.D."/>
            <person name="Hall R.S."/>
            <person name="Korhonen P.K."/>
            <person name="Liao S."/>
            <person name="Thamsborg S."/>
            <person name="Xia J."/>
            <person name="Xu P."/>
            <person name="Wang S."/>
            <person name="Scheerlinck J.P."/>
            <person name="Hofmann A."/>
            <person name="Sternberg P.W."/>
            <person name="Wang J."/>
            <person name="Gasser R.B."/>
        </authorList>
    </citation>
    <scope>NUCLEOTIDE SEQUENCE [LARGE SCALE GENOMIC DNA]</scope>
    <source>
        <strain evidence="19">DCEP-RM93F</strain>
    </source>
</reference>
<evidence type="ECO:0000313" key="19">
    <source>
        <dbReference type="EMBL" id="KFD63371.1"/>
    </source>
</evidence>
<dbReference type="GO" id="GO:0006310">
    <property type="term" value="P:DNA recombination"/>
    <property type="evidence" value="ECO:0007669"/>
    <property type="project" value="UniProtKB-KW"/>
</dbReference>
<dbReference type="PANTHER" id="PTHR42648:SF11">
    <property type="entry name" value="TRANSPOSON TY4-P GAG-POL POLYPROTEIN"/>
    <property type="match status" value="1"/>
</dbReference>
<keyword evidence="7" id="KW-0255">Endonuclease</keyword>
<dbReference type="GO" id="GO:0004519">
    <property type="term" value="F:endonuclease activity"/>
    <property type="evidence" value="ECO:0007669"/>
    <property type="project" value="UniProtKB-KW"/>
</dbReference>
<evidence type="ECO:0000259" key="18">
    <source>
        <dbReference type="PROSITE" id="PS50994"/>
    </source>
</evidence>
<dbReference type="Pfam" id="PF13976">
    <property type="entry name" value="gag_pre-integrs"/>
    <property type="match status" value="1"/>
</dbReference>
<dbReference type="Gene3D" id="3.30.420.10">
    <property type="entry name" value="Ribonuclease H-like superfamily/Ribonuclease H"/>
    <property type="match status" value="1"/>
</dbReference>
<evidence type="ECO:0000256" key="5">
    <source>
        <dbReference type="ARBA" id="ARBA00022723"/>
    </source>
</evidence>
<dbReference type="InterPro" id="IPR036397">
    <property type="entry name" value="RNaseH_sf"/>
</dbReference>
<feature type="domain" description="CCHC-type" evidence="17">
    <location>
        <begin position="291"/>
        <end position="306"/>
    </location>
</feature>
<dbReference type="PROSITE" id="PS50994">
    <property type="entry name" value="INTEGRASE"/>
    <property type="match status" value="1"/>
</dbReference>
<dbReference type="Pfam" id="PF00665">
    <property type="entry name" value="rve"/>
    <property type="match status" value="1"/>
</dbReference>
<keyword evidence="14" id="KW-0917">Virion maturation</keyword>
<evidence type="ECO:0000256" key="10">
    <source>
        <dbReference type="ARBA" id="ARBA00022842"/>
    </source>
</evidence>
<dbReference type="GO" id="GO:0019899">
    <property type="term" value="F:enzyme binding"/>
    <property type="evidence" value="ECO:0007669"/>
    <property type="project" value="UniProtKB-ARBA"/>
</dbReference>
<dbReference type="EMBL" id="KL367575">
    <property type="protein sequence ID" value="KFD63371.1"/>
    <property type="molecule type" value="Genomic_DNA"/>
</dbReference>
<evidence type="ECO:0000259" key="17">
    <source>
        <dbReference type="PROSITE" id="PS50158"/>
    </source>
</evidence>
<dbReference type="PANTHER" id="PTHR42648">
    <property type="entry name" value="TRANSPOSASE, PUTATIVE-RELATED"/>
    <property type="match status" value="1"/>
</dbReference>
<keyword evidence="12" id="KW-0695">RNA-directed DNA polymerase</keyword>
<keyword evidence="16" id="KW-0863">Zinc-finger</keyword>
<proteinExistence type="predicted"/>
<evidence type="ECO:0000256" key="16">
    <source>
        <dbReference type="PROSITE-ProRule" id="PRU00047"/>
    </source>
</evidence>
<keyword evidence="8" id="KW-0378">Hydrolase</keyword>
<dbReference type="GO" id="GO:0006508">
    <property type="term" value="P:proteolysis"/>
    <property type="evidence" value="ECO:0007669"/>
    <property type="project" value="UniProtKB-KW"/>
</dbReference>
<evidence type="ECO:0008006" key="20">
    <source>
        <dbReference type="Google" id="ProtNLM"/>
    </source>
</evidence>
<keyword evidence="13" id="KW-0808">Transferase</keyword>
<evidence type="ECO:0000256" key="11">
    <source>
        <dbReference type="ARBA" id="ARBA00022908"/>
    </source>
</evidence>
<dbReference type="GO" id="GO:0003676">
    <property type="term" value="F:nucleic acid binding"/>
    <property type="evidence" value="ECO:0007669"/>
    <property type="project" value="InterPro"/>
</dbReference>
<name>A0A085N1M5_9BILA</name>
<keyword evidence="5" id="KW-0479">Metal-binding</keyword>
<evidence type="ECO:0000256" key="14">
    <source>
        <dbReference type="ARBA" id="ARBA00023113"/>
    </source>
</evidence>
<keyword evidence="10" id="KW-0460">Magnesium</keyword>
<keyword evidence="11" id="KW-0229">DNA integration</keyword>
<keyword evidence="4" id="KW-0540">Nuclease</keyword>
<dbReference type="InterPro" id="IPR039537">
    <property type="entry name" value="Retrotran_Ty1/copia-like"/>
</dbReference>
<evidence type="ECO:0000256" key="15">
    <source>
        <dbReference type="ARBA" id="ARBA00023172"/>
    </source>
</evidence>
<dbReference type="InterPro" id="IPR025724">
    <property type="entry name" value="GAG-pre-integrase_dom"/>
</dbReference>
<dbReference type="AlphaFoldDB" id="A0A085N1M5"/>
<evidence type="ECO:0000256" key="2">
    <source>
        <dbReference type="ARBA" id="ARBA00022612"/>
    </source>
</evidence>
<dbReference type="InterPro" id="IPR001878">
    <property type="entry name" value="Znf_CCHC"/>
</dbReference>
<evidence type="ECO:0000256" key="4">
    <source>
        <dbReference type="ARBA" id="ARBA00022722"/>
    </source>
</evidence>
<gene>
    <name evidence="19" type="ORF">M514_24458</name>
</gene>
<evidence type="ECO:0000256" key="8">
    <source>
        <dbReference type="ARBA" id="ARBA00022801"/>
    </source>
</evidence>
<keyword evidence="13" id="KW-0548">Nucleotidyltransferase</keyword>
<dbReference type="InterPro" id="IPR001584">
    <property type="entry name" value="Integrase_cat-core"/>
</dbReference>
<dbReference type="Pfam" id="PF22936">
    <property type="entry name" value="Pol_BBD"/>
    <property type="match status" value="2"/>
</dbReference>
<dbReference type="GO" id="GO:0003887">
    <property type="term" value="F:DNA-directed DNA polymerase activity"/>
    <property type="evidence" value="ECO:0007669"/>
    <property type="project" value="UniProtKB-KW"/>
</dbReference>
<dbReference type="SUPFAM" id="SSF53098">
    <property type="entry name" value="Ribonuclease H-like"/>
    <property type="match status" value="1"/>
</dbReference>
<feature type="domain" description="CCHC-type" evidence="17">
    <location>
        <begin position="48"/>
        <end position="63"/>
    </location>
</feature>
<dbReference type="GO" id="GO:0008233">
    <property type="term" value="F:peptidase activity"/>
    <property type="evidence" value="ECO:0007669"/>
    <property type="project" value="UniProtKB-KW"/>
</dbReference>
<protein>
    <recommendedName>
        <fullName evidence="20">Integrase core domain protein</fullName>
    </recommendedName>
</protein>
<evidence type="ECO:0000256" key="12">
    <source>
        <dbReference type="ARBA" id="ARBA00022918"/>
    </source>
</evidence>
<evidence type="ECO:0000256" key="9">
    <source>
        <dbReference type="ARBA" id="ARBA00022840"/>
    </source>
</evidence>
<dbReference type="GO" id="GO:0005524">
    <property type="term" value="F:ATP binding"/>
    <property type="evidence" value="ECO:0007669"/>
    <property type="project" value="UniProtKB-KW"/>
</dbReference>
<keyword evidence="9" id="KW-0067">ATP-binding</keyword>
<dbReference type="GO" id="GO:0003964">
    <property type="term" value="F:RNA-directed DNA polymerase activity"/>
    <property type="evidence" value="ECO:0007669"/>
    <property type="project" value="UniProtKB-KW"/>
</dbReference>
<keyword evidence="13" id="KW-0239">DNA-directed DNA polymerase</keyword>
<keyword evidence="6" id="KW-0547">Nucleotide-binding</keyword>
<evidence type="ECO:0000256" key="13">
    <source>
        <dbReference type="ARBA" id="ARBA00022932"/>
    </source>
</evidence>
<evidence type="ECO:0000256" key="3">
    <source>
        <dbReference type="ARBA" id="ARBA00022670"/>
    </source>
</evidence>
<organism evidence="19">
    <name type="scientific">Trichuris suis</name>
    <name type="common">pig whipworm</name>
    <dbReference type="NCBI Taxonomy" id="68888"/>
    <lineage>
        <taxon>Eukaryota</taxon>
        <taxon>Metazoa</taxon>
        <taxon>Ecdysozoa</taxon>
        <taxon>Nematoda</taxon>
        <taxon>Enoplea</taxon>
        <taxon>Dorylaimia</taxon>
        <taxon>Trichinellida</taxon>
        <taxon>Trichuridae</taxon>
        <taxon>Trichuris</taxon>
    </lineage>
</organism>
<dbReference type="InterPro" id="IPR012337">
    <property type="entry name" value="RNaseH-like_sf"/>
</dbReference>
<feature type="domain" description="Integrase catalytic" evidence="18">
    <location>
        <begin position="524"/>
        <end position="700"/>
    </location>
</feature>
<dbReference type="InterPro" id="IPR054722">
    <property type="entry name" value="PolX-like_BBD"/>
</dbReference>
<dbReference type="GO" id="GO:0015074">
    <property type="term" value="P:DNA integration"/>
    <property type="evidence" value="ECO:0007669"/>
    <property type="project" value="UniProtKB-KW"/>
</dbReference>
<dbReference type="Proteomes" id="UP000030758">
    <property type="component" value="Unassembled WGS sequence"/>
</dbReference>
<keyword evidence="2" id="KW-1188">Viral release from host cell</keyword>
<sequence>MVWLLEFRRIQSRITNVKDLAVASGNYTSCAYVTRRQSEKKTEHSELKCFGCKQIGHVKAKCPYRLKKDRSFAQRKKSDKQSTAITNFAANCLYGSKGFESSDDWFLDSGATTHLSRRNDWLEKYNRDKSNTVGIANGSQIRSTGCGTVKIPLATKKTMVAKDVHHAPELAVNLLSVSRIASHGKSLIFDINGCRIVDILIRVPQSHVLGTASQHQGLYRLDRPVQFGLLAGQPHDLWHRRLGHLSRGSMKLLLNGMTNVKDLAVASGNYTSCAYVTRRQSEKKTEHSELKCFGCKQIGHVKAKCPYRLKKDRSFAQRKKSDKQSTAITNFAANCLYGSKGFESSDDWFLDSGATTHLSRRNDWLEKYNRDKSNTVGIANGSQIRSTGCGTVKIPLATKKTMVAKDVHHAPELAVNLLSVSRIASHGKSLIFDINGCRIVDIPIRVPQSHVLGTASQHQGLYRLDRPVQFGLLAGQPHDLWHRRLGHLSRGSMKLLLNGMVTGIPKNSVSNIDCITCVKGKQCRLPFPKLQGKRATNLLDVVHSDICGPMQVRSFSGARYFISFIDDFSRKSFVYFLKNKNEALQKFKEFVAFVERKTSRKVKCLRTDNGREYVNEHFAQFLTANGIRHERSIPDTPEQNGIAERLNRTLVEKARTMLIDAGLSTDLWAEAIGTANYLRNRCPTKALRNVTPEEAWSGRKPNLSHLKVFGCLAMVHIRQEAAATIGRRKRFPTCLVGRYSRRGSCGLGGRSAGEYGTIGQQSRISAHFEAVFCDLLPGQVAIACAGRLSGPKVHVDLLLQPASHCWRGRVHPRRQLVR</sequence>